<organism evidence="1 2">
    <name type="scientific">Streptomyces olivochromogenes</name>
    <dbReference type="NCBI Taxonomy" id="1963"/>
    <lineage>
        <taxon>Bacteria</taxon>
        <taxon>Bacillati</taxon>
        <taxon>Actinomycetota</taxon>
        <taxon>Actinomycetes</taxon>
        <taxon>Kitasatosporales</taxon>
        <taxon>Streptomycetaceae</taxon>
        <taxon>Streptomyces</taxon>
    </lineage>
</organism>
<sequence length="47" mass="5262">MYGYFAAWQKEGIFDRLNGLPRRLVREAEGRDTEPSACVLDAFLGAA</sequence>
<dbReference type="EMBL" id="BDQI01000043">
    <property type="protein sequence ID" value="GAX57952.1"/>
    <property type="molecule type" value="Genomic_DNA"/>
</dbReference>
<gene>
    <name evidence="1" type="ORF">SO3561_09523</name>
</gene>
<name>A0A250VVA7_STROL</name>
<keyword evidence="2" id="KW-1185">Reference proteome</keyword>
<reference evidence="2" key="1">
    <citation type="submission" date="2017-05" db="EMBL/GenBank/DDBJ databases">
        <title>Streptomyces olivochromogenes NBRC 3561 whole genome shotgun sequence.</title>
        <authorList>
            <person name="Dohra H."/>
            <person name="Kodani S."/>
        </authorList>
    </citation>
    <scope>NUCLEOTIDE SEQUENCE [LARGE SCALE GENOMIC DNA]</scope>
    <source>
        <strain evidence="2">NBRC 3561</strain>
    </source>
</reference>
<evidence type="ECO:0000313" key="2">
    <source>
        <dbReference type="Proteomes" id="UP000217446"/>
    </source>
</evidence>
<evidence type="ECO:0000313" key="1">
    <source>
        <dbReference type="EMBL" id="GAX57952.1"/>
    </source>
</evidence>
<dbReference type="AlphaFoldDB" id="A0A250VVA7"/>
<protein>
    <recommendedName>
        <fullName evidence="3">Transposase</fullName>
    </recommendedName>
</protein>
<proteinExistence type="predicted"/>
<evidence type="ECO:0008006" key="3">
    <source>
        <dbReference type="Google" id="ProtNLM"/>
    </source>
</evidence>
<dbReference type="Proteomes" id="UP000217446">
    <property type="component" value="Unassembled WGS sequence"/>
</dbReference>
<comment type="caution">
    <text evidence="1">The sequence shown here is derived from an EMBL/GenBank/DDBJ whole genome shotgun (WGS) entry which is preliminary data.</text>
</comment>
<accession>A0A250VVA7</accession>